<accession>A0AAD5Q611</accession>
<dbReference type="SUPFAM" id="SSF81301">
    <property type="entry name" value="Nucleotidyltransferase"/>
    <property type="match status" value="1"/>
</dbReference>
<evidence type="ECO:0000256" key="1">
    <source>
        <dbReference type="ARBA" id="ARBA00001936"/>
    </source>
</evidence>
<feature type="compositionally biased region" description="Basic and acidic residues" evidence="13">
    <location>
        <begin position="291"/>
        <end position="310"/>
    </location>
</feature>
<dbReference type="Proteomes" id="UP001209570">
    <property type="component" value="Unassembled WGS sequence"/>
</dbReference>
<evidence type="ECO:0000256" key="9">
    <source>
        <dbReference type="ARBA" id="ARBA00022741"/>
    </source>
</evidence>
<dbReference type="FunFam" id="1.10.1410.10:FF:000001">
    <property type="entry name" value="Putative poly(A) polymerase gamma"/>
    <property type="match status" value="1"/>
</dbReference>
<dbReference type="GO" id="GO:0006397">
    <property type="term" value="P:mRNA processing"/>
    <property type="evidence" value="ECO:0007669"/>
    <property type="project" value="UniProtKB-KW"/>
</dbReference>
<dbReference type="Gene3D" id="1.10.1410.10">
    <property type="match status" value="1"/>
</dbReference>
<dbReference type="EMBL" id="JAKCXM010000165">
    <property type="protein sequence ID" value="KAJ0400022.1"/>
    <property type="molecule type" value="Genomic_DNA"/>
</dbReference>
<feature type="region of interest" description="Disordered" evidence="13">
    <location>
        <begin position="995"/>
        <end position="1051"/>
    </location>
</feature>
<evidence type="ECO:0000256" key="4">
    <source>
        <dbReference type="ARBA" id="ARBA00010912"/>
    </source>
</evidence>
<dbReference type="InterPro" id="IPR011068">
    <property type="entry name" value="NuclTrfase_I-like_C"/>
</dbReference>
<feature type="region of interest" description="Disordered" evidence="13">
    <location>
        <begin position="271"/>
        <end position="330"/>
    </location>
</feature>
<dbReference type="GO" id="GO:0005524">
    <property type="term" value="F:ATP binding"/>
    <property type="evidence" value="ECO:0007669"/>
    <property type="project" value="UniProtKB-KW"/>
</dbReference>
<dbReference type="Pfam" id="PF20750">
    <property type="entry name" value="PAP_NTPase"/>
    <property type="match status" value="1"/>
</dbReference>
<dbReference type="GO" id="GO:0031123">
    <property type="term" value="P:RNA 3'-end processing"/>
    <property type="evidence" value="ECO:0007669"/>
    <property type="project" value="InterPro"/>
</dbReference>
<dbReference type="AlphaFoldDB" id="A0AAD5Q611"/>
<dbReference type="InterPro" id="IPR007010">
    <property type="entry name" value="PolA_pol_RNA-bd_dom"/>
</dbReference>
<evidence type="ECO:0000256" key="12">
    <source>
        <dbReference type="ARBA" id="ARBA00023242"/>
    </source>
</evidence>
<dbReference type="InterPro" id="IPR048840">
    <property type="entry name" value="PolA_pol_NTPase"/>
</dbReference>
<feature type="region of interest" description="Disordered" evidence="13">
    <location>
        <begin position="776"/>
        <end position="797"/>
    </location>
</feature>
<feature type="domain" description="Poly(A) polymerase RNA-binding" evidence="14">
    <location>
        <begin position="826"/>
        <end position="884"/>
    </location>
</feature>
<keyword evidence="11" id="KW-0460">Magnesium</keyword>
<feature type="compositionally biased region" description="Low complexity" evidence="13">
    <location>
        <begin position="96"/>
        <end position="108"/>
    </location>
</feature>
<comment type="subcellular location">
    <subcellularLocation>
        <location evidence="3">Nucleus</location>
    </subcellularLocation>
</comment>
<comment type="similarity">
    <text evidence="4">Belongs to the poly(A) polymerase family.</text>
</comment>
<dbReference type="InterPro" id="IPR007012">
    <property type="entry name" value="PolA_pol_cen_dom"/>
</dbReference>
<evidence type="ECO:0000256" key="3">
    <source>
        <dbReference type="ARBA" id="ARBA00004123"/>
    </source>
</evidence>
<feature type="compositionally biased region" description="Polar residues" evidence="13">
    <location>
        <begin position="1042"/>
        <end position="1051"/>
    </location>
</feature>
<keyword evidence="9" id="KW-0547">Nucleotide-binding</keyword>
<dbReference type="PANTHER" id="PTHR10682">
    <property type="entry name" value="POLY A POLYMERASE"/>
    <property type="match status" value="1"/>
</dbReference>
<feature type="compositionally biased region" description="Low complexity" evidence="13">
    <location>
        <begin position="49"/>
        <end position="59"/>
    </location>
</feature>
<dbReference type="PANTHER" id="PTHR10682:SF10">
    <property type="entry name" value="POLYNUCLEOTIDE ADENYLYLTRANSFERASE"/>
    <property type="match status" value="1"/>
</dbReference>
<dbReference type="Pfam" id="PF04926">
    <property type="entry name" value="PAP_RNA-bind"/>
    <property type="match status" value="1"/>
</dbReference>
<sequence>MATRNVHSRQQPIPISAFSASPQSSPLAPSASTAPVRTAPLSWKDAVQRTLATTTTTTTAPPPQPPRSPPKSPQTIPASIVLSPPLPPTPPTEQVTAPTPSHHAAPPALCTPTKLAVRSRSVSRIVQNVRKRADLSTPDLSHNKQVSFASTETTATATAAAAATTTATKKKGKKKSTAPVAASTERSRSEEDSRRFADLVNRLGLNDAQRMVTSLLPRRDATNGGRPRAASADSVLLRRKAPPLYVLTAEPPAIVTAGGSSAFRRLTRKDRSLSVPNNTAHAASSAAAKHVAADDGSHSELDCEDTHSESTSESSCASPRHSPMTHFPPRVEPLDEELQMRPSLDDEMDSFSDYMTPEDEEEDYEALLLLDRINSLSAEFKAHRDYEESSALAWSVQHAARQGVISPQLQQNLLATIRQGAWQEARDVLYHKCHLVPAVGSVVESRQQAVALDDTTREAFVATVDSLAPTDSADERYQKLRALKELSDLITHWVKLVGYERGLTEEHVALTSGSLFLAGSYRLGLHDPMSDIDAVCVVPWHVTHDDFFGSFCQLLEKTAGVTQLAPVPTAYVPLISLSFLDVSIDLLFARLPMTCVEPHQEIDSDHLLVGVDPTSMKSLNAPRVSSMLLCLVPRRRVFRVVLRAVRAWARRRGIYSAKLGYLGGISWAILVAFVCQLYPDGDPAKVFLRFFQVFSEWQWPRPIMLNMVYDAGLGFEMWDPRQNLYDRAHIMPIITPAYPHMNSAVQVSQSTFSVIYEELWRARYLAEMAAGVARSVMSPPTPSPPSSSSSSSASASPSASPALASDAVSPAPVVSCSWDKLFQRSNFFIRYDSYIVVNFSAASANSMHIWGKFVQSRLRKLVDSLQHVTSVSRVHAFPLYFSHTSDGLTPGSCVFIGVEFAARPRHLTASESYPSPKDDPEVVSNLERTMRFFLATDLQQLAGKQRDMQADATLLGWEELPEFVFEHGRPAAVVERAEYREDMERMSMLQGQGLHFRSPGNYHGASGKWRSPNGGGQRGPANRAQNGGARHGKSARARTDASRGNFTAQAG</sequence>
<name>A0AAD5Q611_PYTIN</name>
<keyword evidence="18" id="KW-1185">Reference proteome</keyword>
<dbReference type="Gene3D" id="3.30.70.590">
    <property type="entry name" value="Poly(A) polymerase predicted RNA binding domain"/>
    <property type="match status" value="1"/>
</dbReference>
<evidence type="ECO:0000313" key="17">
    <source>
        <dbReference type="EMBL" id="KAJ0400022.1"/>
    </source>
</evidence>
<evidence type="ECO:0000259" key="16">
    <source>
        <dbReference type="Pfam" id="PF20750"/>
    </source>
</evidence>
<feature type="compositionally biased region" description="Low complexity" evidence="13">
    <location>
        <begin position="280"/>
        <end position="290"/>
    </location>
</feature>
<dbReference type="GO" id="GO:0003723">
    <property type="term" value="F:RNA binding"/>
    <property type="evidence" value="ECO:0007669"/>
    <property type="project" value="InterPro"/>
</dbReference>
<evidence type="ECO:0000256" key="11">
    <source>
        <dbReference type="ARBA" id="ARBA00022842"/>
    </source>
</evidence>
<keyword evidence="12" id="KW-0539">Nucleus</keyword>
<keyword evidence="6" id="KW-0507">mRNA processing</keyword>
<evidence type="ECO:0000256" key="2">
    <source>
        <dbReference type="ARBA" id="ARBA00001946"/>
    </source>
</evidence>
<dbReference type="InterPro" id="IPR043519">
    <property type="entry name" value="NT_sf"/>
</dbReference>
<dbReference type="FunFam" id="3.30.460.10:FF:000027">
    <property type="entry name" value="Poly(A) polymerase PAP"/>
    <property type="match status" value="1"/>
</dbReference>
<gene>
    <name evidence="17" type="ORF">P43SY_004672</name>
</gene>
<keyword evidence="7" id="KW-0808">Transferase</keyword>
<feature type="compositionally biased region" description="Basic and acidic residues" evidence="13">
    <location>
        <begin position="185"/>
        <end position="194"/>
    </location>
</feature>
<feature type="compositionally biased region" description="Low complexity" evidence="13">
    <location>
        <begin position="786"/>
        <end position="797"/>
    </location>
</feature>
<evidence type="ECO:0000256" key="8">
    <source>
        <dbReference type="ARBA" id="ARBA00022723"/>
    </source>
</evidence>
<evidence type="ECO:0000256" key="10">
    <source>
        <dbReference type="ARBA" id="ARBA00022840"/>
    </source>
</evidence>
<evidence type="ECO:0000259" key="14">
    <source>
        <dbReference type="Pfam" id="PF04926"/>
    </source>
</evidence>
<comment type="caution">
    <text evidence="17">The sequence shown here is derived from an EMBL/GenBank/DDBJ whole genome shotgun (WGS) entry which is preliminary data.</text>
</comment>
<feature type="compositionally biased region" description="Low complexity" evidence="13">
    <location>
        <begin position="14"/>
        <end position="35"/>
    </location>
</feature>
<comment type="cofactor">
    <cofactor evidence="1">
        <name>Mn(2+)</name>
        <dbReference type="ChEBI" id="CHEBI:29035"/>
    </cofactor>
</comment>
<dbReference type="CDD" id="cd05402">
    <property type="entry name" value="NT_PAP_TUTase"/>
    <property type="match status" value="1"/>
</dbReference>
<evidence type="ECO:0000256" key="7">
    <source>
        <dbReference type="ARBA" id="ARBA00022679"/>
    </source>
</evidence>
<dbReference type="Gene3D" id="3.30.460.10">
    <property type="entry name" value="Beta Polymerase, domain 2"/>
    <property type="match status" value="1"/>
</dbReference>
<evidence type="ECO:0000256" key="5">
    <source>
        <dbReference type="ARBA" id="ARBA00012388"/>
    </source>
</evidence>
<feature type="compositionally biased region" description="Pro residues" evidence="13">
    <location>
        <begin position="60"/>
        <end position="72"/>
    </location>
</feature>
<protein>
    <recommendedName>
        <fullName evidence="5">polynucleotide adenylyltransferase</fullName>
        <ecNumber evidence="5">2.7.7.19</ecNumber>
    </recommendedName>
</protein>
<dbReference type="GO" id="GO:1990817">
    <property type="term" value="F:poly(A) RNA polymerase activity"/>
    <property type="evidence" value="ECO:0007669"/>
    <property type="project" value="UniProtKB-EC"/>
</dbReference>
<dbReference type="GO" id="GO:0046872">
    <property type="term" value="F:metal ion binding"/>
    <property type="evidence" value="ECO:0007669"/>
    <property type="project" value="UniProtKB-KW"/>
</dbReference>
<keyword evidence="10" id="KW-0067">ATP-binding</keyword>
<evidence type="ECO:0000313" key="18">
    <source>
        <dbReference type="Proteomes" id="UP001209570"/>
    </source>
</evidence>
<evidence type="ECO:0000259" key="15">
    <source>
        <dbReference type="Pfam" id="PF04928"/>
    </source>
</evidence>
<evidence type="ECO:0000256" key="13">
    <source>
        <dbReference type="SAM" id="MobiDB-lite"/>
    </source>
</evidence>
<evidence type="ECO:0000256" key="6">
    <source>
        <dbReference type="ARBA" id="ARBA00022664"/>
    </source>
</evidence>
<organism evidence="17 18">
    <name type="scientific">Pythium insidiosum</name>
    <name type="common">Pythiosis disease agent</name>
    <dbReference type="NCBI Taxonomy" id="114742"/>
    <lineage>
        <taxon>Eukaryota</taxon>
        <taxon>Sar</taxon>
        <taxon>Stramenopiles</taxon>
        <taxon>Oomycota</taxon>
        <taxon>Peronosporomycetes</taxon>
        <taxon>Pythiales</taxon>
        <taxon>Pythiaceae</taxon>
        <taxon>Pythium</taxon>
    </lineage>
</organism>
<feature type="domain" description="Poly(A) polymerase nucleotidyltransferase" evidence="16">
    <location>
        <begin position="462"/>
        <end position="632"/>
    </location>
</feature>
<feature type="domain" description="Poly(A) polymerase central" evidence="15">
    <location>
        <begin position="637"/>
        <end position="766"/>
    </location>
</feature>
<dbReference type="GO" id="GO:0005634">
    <property type="term" value="C:nucleus"/>
    <property type="evidence" value="ECO:0007669"/>
    <property type="project" value="UniProtKB-SubCell"/>
</dbReference>
<dbReference type="Pfam" id="PF04928">
    <property type="entry name" value="PAP_central"/>
    <property type="match status" value="1"/>
</dbReference>
<feature type="region of interest" description="Disordered" evidence="13">
    <location>
        <begin position="1"/>
        <end position="122"/>
    </location>
</feature>
<dbReference type="SUPFAM" id="SSF55003">
    <property type="entry name" value="PAP/Archaeal CCA-adding enzyme, C-terminal domain"/>
    <property type="match status" value="1"/>
</dbReference>
<reference evidence="17" key="1">
    <citation type="submission" date="2021-12" db="EMBL/GenBank/DDBJ databases">
        <title>Prjna785345.</title>
        <authorList>
            <person name="Rujirawat T."/>
            <person name="Krajaejun T."/>
        </authorList>
    </citation>
    <scope>NUCLEOTIDE SEQUENCE</scope>
    <source>
        <strain evidence="17">Pi057C3</strain>
    </source>
</reference>
<dbReference type="EC" id="2.7.7.19" evidence="5"/>
<proteinExistence type="inferred from homology"/>
<comment type="cofactor">
    <cofactor evidence="2">
        <name>Mg(2+)</name>
        <dbReference type="ChEBI" id="CHEBI:18420"/>
    </cofactor>
</comment>
<dbReference type="SUPFAM" id="SSF81631">
    <property type="entry name" value="PAP/OAS1 substrate-binding domain"/>
    <property type="match status" value="1"/>
</dbReference>
<feature type="region of interest" description="Disordered" evidence="13">
    <location>
        <begin position="163"/>
        <end position="194"/>
    </location>
</feature>
<keyword evidence="8" id="KW-0479">Metal-binding</keyword>